<evidence type="ECO:0000313" key="2">
    <source>
        <dbReference type="EMBL" id="KAF2101900.1"/>
    </source>
</evidence>
<dbReference type="GO" id="GO:0016020">
    <property type="term" value="C:membrane"/>
    <property type="evidence" value="ECO:0007669"/>
    <property type="project" value="TreeGrafter"/>
</dbReference>
<gene>
    <name evidence="2" type="ORF">NA57DRAFT_73338</name>
</gene>
<evidence type="ECO:0000313" key="3">
    <source>
        <dbReference type="Proteomes" id="UP000799772"/>
    </source>
</evidence>
<dbReference type="Gene3D" id="1.20.120.1630">
    <property type="match status" value="1"/>
</dbReference>
<proteinExistence type="predicted"/>
<sequence length="357" mass="40905">MLFSLPVVSTLQDCALWTKTIEPFWPQLYSLPKQLIAVRSVDDLQNVYLSNNPFMTAFVFALVIGVITLVAAEINRNYSQVDRLWSILPTIYNAHYCYWAHLEGLPTLKLDLVLLVSTLWSIRLSYNYWRKGGYNIGVEDYRWPILRKQMGPYLFTILNWTFISFGQSILLMLITAPTYILLCTSRITSPSTSLQLDTYDLIFPATWAFLLAIETLSDQQQWRYHKAKHAYEKTAKIPSEYKNSFSSEDLDRGFLTSGLFAYARHPNYAAEMGVWLTLYVWGCYTSQTRWNWTVGAALAYVFIFLSSTPLTEGISTGKYDEYTIYQSGVGRFVPDVIKVARGGFKGAQERASGKKTK</sequence>
<reference evidence="2" key="1">
    <citation type="journal article" date="2020" name="Stud. Mycol.">
        <title>101 Dothideomycetes genomes: a test case for predicting lifestyles and emergence of pathogens.</title>
        <authorList>
            <person name="Haridas S."/>
            <person name="Albert R."/>
            <person name="Binder M."/>
            <person name="Bloem J."/>
            <person name="Labutti K."/>
            <person name="Salamov A."/>
            <person name="Andreopoulos B."/>
            <person name="Baker S."/>
            <person name="Barry K."/>
            <person name="Bills G."/>
            <person name="Bluhm B."/>
            <person name="Cannon C."/>
            <person name="Castanera R."/>
            <person name="Culley D."/>
            <person name="Daum C."/>
            <person name="Ezra D."/>
            <person name="Gonzalez J."/>
            <person name="Henrissat B."/>
            <person name="Kuo A."/>
            <person name="Liang C."/>
            <person name="Lipzen A."/>
            <person name="Lutzoni F."/>
            <person name="Magnuson J."/>
            <person name="Mondo S."/>
            <person name="Nolan M."/>
            <person name="Ohm R."/>
            <person name="Pangilinan J."/>
            <person name="Park H.-J."/>
            <person name="Ramirez L."/>
            <person name="Alfaro M."/>
            <person name="Sun H."/>
            <person name="Tritt A."/>
            <person name="Yoshinaga Y."/>
            <person name="Zwiers L.-H."/>
            <person name="Turgeon B."/>
            <person name="Goodwin S."/>
            <person name="Spatafora J."/>
            <person name="Crous P."/>
            <person name="Grigoriev I."/>
        </authorList>
    </citation>
    <scope>NUCLEOTIDE SEQUENCE</scope>
    <source>
        <strain evidence="2">CBS 133067</strain>
    </source>
</reference>
<feature type="transmembrane region" description="Helical" evidence="1">
    <location>
        <begin position="54"/>
        <end position="72"/>
    </location>
</feature>
<name>A0A9P4IHZ3_9PEZI</name>
<keyword evidence="1" id="KW-0812">Transmembrane</keyword>
<comment type="caution">
    <text evidence="2">The sequence shown here is derived from an EMBL/GenBank/DDBJ whole genome shotgun (WGS) entry which is preliminary data.</text>
</comment>
<dbReference type="InterPro" id="IPR010721">
    <property type="entry name" value="UstE-like"/>
</dbReference>
<protein>
    <submittedName>
        <fullName evidence="2">DUF1295-domain-containing protein</fullName>
    </submittedName>
</protein>
<dbReference type="PANTHER" id="PTHR32251">
    <property type="entry name" value="3-OXO-5-ALPHA-STEROID 4-DEHYDROGENASE"/>
    <property type="match status" value="1"/>
</dbReference>
<evidence type="ECO:0000256" key="1">
    <source>
        <dbReference type="SAM" id="Phobius"/>
    </source>
</evidence>
<keyword evidence="1" id="KW-1133">Transmembrane helix</keyword>
<dbReference type="Proteomes" id="UP000799772">
    <property type="component" value="Unassembled WGS sequence"/>
</dbReference>
<dbReference type="EMBL" id="ML978123">
    <property type="protein sequence ID" value="KAF2101900.1"/>
    <property type="molecule type" value="Genomic_DNA"/>
</dbReference>
<keyword evidence="1" id="KW-0472">Membrane</keyword>
<feature type="transmembrane region" description="Helical" evidence="1">
    <location>
        <begin position="157"/>
        <end position="181"/>
    </location>
</feature>
<accession>A0A9P4IHZ3</accession>
<dbReference type="PANTHER" id="PTHR32251:SF23">
    <property type="entry name" value="3-OXO-5-ALPHA-STEROID 4-DEHYDROGENASE (DUF1295)"/>
    <property type="match status" value="1"/>
</dbReference>
<dbReference type="PROSITE" id="PS50244">
    <property type="entry name" value="S5A_REDUCTASE"/>
    <property type="match status" value="1"/>
</dbReference>
<dbReference type="OrthoDB" id="201504at2759"/>
<organism evidence="2 3">
    <name type="scientific">Rhizodiscina lignyota</name>
    <dbReference type="NCBI Taxonomy" id="1504668"/>
    <lineage>
        <taxon>Eukaryota</taxon>
        <taxon>Fungi</taxon>
        <taxon>Dikarya</taxon>
        <taxon>Ascomycota</taxon>
        <taxon>Pezizomycotina</taxon>
        <taxon>Dothideomycetes</taxon>
        <taxon>Pleosporomycetidae</taxon>
        <taxon>Aulographales</taxon>
        <taxon>Rhizodiscinaceae</taxon>
        <taxon>Rhizodiscina</taxon>
    </lineage>
</organism>
<dbReference type="AlphaFoldDB" id="A0A9P4IHZ3"/>
<dbReference type="Pfam" id="PF06966">
    <property type="entry name" value="DUF1295"/>
    <property type="match status" value="1"/>
</dbReference>
<keyword evidence="3" id="KW-1185">Reference proteome</keyword>